<dbReference type="EMBL" id="JACGCM010001488">
    <property type="protein sequence ID" value="KAF6154567.1"/>
    <property type="molecule type" value="Genomic_DNA"/>
</dbReference>
<dbReference type="AlphaFoldDB" id="A0A7J7MI77"/>
<organism evidence="1 2">
    <name type="scientific">Kingdonia uniflora</name>
    <dbReference type="NCBI Taxonomy" id="39325"/>
    <lineage>
        <taxon>Eukaryota</taxon>
        <taxon>Viridiplantae</taxon>
        <taxon>Streptophyta</taxon>
        <taxon>Embryophyta</taxon>
        <taxon>Tracheophyta</taxon>
        <taxon>Spermatophyta</taxon>
        <taxon>Magnoliopsida</taxon>
        <taxon>Ranunculales</taxon>
        <taxon>Circaeasteraceae</taxon>
        <taxon>Kingdonia</taxon>
    </lineage>
</organism>
<proteinExistence type="predicted"/>
<accession>A0A7J7MI77</accession>
<keyword evidence="2" id="KW-1185">Reference proteome</keyword>
<name>A0A7J7MI77_9MAGN</name>
<reference evidence="1 2" key="1">
    <citation type="journal article" date="2020" name="IScience">
        <title>Genome Sequencing of the Endangered Kingdonia uniflora (Circaeasteraceae, Ranunculales) Reveals Potential Mechanisms of Evolutionary Specialization.</title>
        <authorList>
            <person name="Sun Y."/>
            <person name="Deng T."/>
            <person name="Zhang A."/>
            <person name="Moore M.J."/>
            <person name="Landis J.B."/>
            <person name="Lin N."/>
            <person name="Zhang H."/>
            <person name="Zhang X."/>
            <person name="Huang J."/>
            <person name="Zhang X."/>
            <person name="Sun H."/>
            <person name="Wang H."/>
        </authorList>
    </citation>
    <scope>NUCLEOTIDE SEQUENCE [LARGE SCALE GENOMIC DNA]</scope>
    <source>
        <strain evidence="1">TB1705</strain>
        <tissue evidence="1">Leaf</tissue>
    </source>
</reference>
<sequence length="70" mass="7916">MQGYTFPVGVRILVQPFASNFTKILANPSLTAEILWISNMCSFIIGRSLKPFFTPIHRVIPDSLTIKNTY</sequence>
<protein>
    <submittedName>
        <fullName evidence="1">Uncharacterized protein</fullName>
    </submittedName>
</protein>
<comment type="caution">
    <text evidence="1">The sequence shown here is derived from an EMBL/GenBank/DDBJ whole genome shotgun (WGS) entry which is preliminary data.</text>
</comment>
<dbReference type="Proteomes" id="UP000541444">
    <property type="component" value="Unassembled WGS sequence"/>
</dbReference>
<gene>
    <name evidence="1" type="ORF">GIB67_017949</name>
</gene>
<evidence type="ECO:0000313" key="1">
    <source>
        <dbReference type="EMBL" id="KAF6154567.1"/>
    </source>
</evidence>
<evidence type="ECO:0000313" key="2">
    <source>
        <dbReference type="Proteomes" id="UP000541444"/>
    </source>
</evidence>